<keyword evidence="3" id="KW-1185">Reference proteome</keyword>
<evidence type="ECO:0008006" key="4">
    <source>
        <dbReference type="Google" id="ProtNLM"/>
    </source>
</evidence>
<feature type="transmembrane region" description="Helical" evidence="1">
    <location>
        <begin position="12"/>
        <end position="32"/>
    </location>
</feature>
<dbReference type="EMBL" id="QKYT01000151">
    <property type="protein sequence ID" value="RIA91504.1"/>
    <property type="molecule type" value="Genomic_DNA"/>
</dbReference>
<evidence type="ECO:0000313" key="2">
    <source>
        <dbReference type="EMBL" id="RIA91504.1"/>
    </source>
</evidence>
<sequence length="198" mass="22049">MNIVNGFLCAKYLLFAIGAIVAALQLELVFSTDLISELSAVLVTTLPLASMILCTLLILYGDTNPEKAFDTHYSQMSHLQHNFLTWNYTMESPNQSDKNEFGLLPPPPSYKDDSDTNQQYVFVQKIEQKRHSNSTITSTNHHPSLIQNSATILPDIIVSSPPEIASVGKRASRVVGKSKFVAAWILDQHERTTKMSKP</sequence>
<protein>
    <recommendedName>
        <fullName evidence="4">Transmembrane protein</fullName>
    </recommendedName>
</protein>
<keyword evidence="1" id="KW-0472">Membrane</keyword>
<keyword evidence="1" id="KW-0812">Transmembrane</keyword>
<name>A0A397T949_9GLOM</name>
<feature type="transmembrane region" description="Helical" evidence="1">
    <location>
        <begin position="38"/>
        <end position="60"/>
    </location>
</feature>
<accession>A0A397T949</accession>
<proteinExistence type="predicted"/>
<comment type="caution">
    <text evidence="2">The sequence shown here is derived from an EMBL/GenBank/DDBJ whole genome shotgun (WGS) entry which is preliminary data.</text>
</comment>
<gene>
    <name evidence="2" type="ORF">C1645_118261</name>
</gene>
<dbReference type="Proteomes" id="UP000265703">
    <property type="component" value="Unassembled WGS sequence"/>
</dbReference>
<keyword evidence="1" id="KW-1133">Transmembrane helix</keyword>
<evidence type="ECO:0000256" key="1">
    <source>
        <dbReference type="SAM" id="Phobius"/>
    </source>
</evidence>
<reference evidence="2 3" key="1">
    <citation type="submission" date="2018-06" db="EMBL/GenBank/DDBJ databases">
        <title>Comparative genomics reveals the genomic features of Rhizophagus irregularis, R. cerebriforme, R. diaphanum and Gigaspora rosea, and their symbiotic lifestyle signature.</title>
        <authorList>
            <person name="Morin E."/>
            <person name="San Clemente H."/>
            <person name="Chen E.C.H."/>
            <person name="De La Providencia I."/>
            <person name="Hainaut M."/>
            <person name="Kuo A."/>
            <person name="Kohler A."/>
            <person name="Murat C."/>
            <person name="Tang N."/>
            <person name="Roy S."/>
            <person name="Loubradou J."/>
            <person name="Henrissat B."/>
            <person name="Grigoriev I.V."/>
            <person name="Corradi N."/>
            <person name="Roux C."/>
            <person name="Martin F.M."/>
        </authorList>
    </citation>
    <scope>NUCLEOTIDE SEQUENCE [LARGE SCALE GENOMIC DNA]</scope>
    <source>
        <strain evidence="2 3">DAOM 227022</strain>
    </source>
</reference>
<organism evidence="2 3">
    <name type="scientific">Glomus cerebriforme</name>
    <dbReference type="NCBI Taxonomy" id="658196"/>
    <lineage>
        <taxon>Eukaryota</taxon>
        <taxon>Fungi</taxon>
        <taxon>Fungi incertae sedis</taxon>
        <taxon>Mucoromycota</taxon>
        <taxon>Glomeromycotina</taxon>
        <taxon>Glomeromycetes</taxon>
        <taxon>Glomerales</taxon>
        <taxon>Glomeraceae</taxon>
        <taxon>Glomus</taxon>
    </lineage>
</organism>
<dbReference type="OrthoDB" id="2403804at2759"/>
<evidence type="ECO:0000313" key="3">
    <source>
        <dbReference type="Proteomes" id="UP000265703"/>
    </source>
</evidence>
<dbReference type="AlphaFoldDB" id="A0A397T949"/>